<dbReference type="OrthoDB" id="9787241at2"/>
<dbReference type="InterPro" id="IPR019267">
    <property type="entry name" value="CRISPR-assoc_Cas6_C"/>
</dbReference>
<evidence type="ECO:0000313" key="2">
    <source>
        <dbReference type="EMBL" id="OLQ74320.1"/>
    </source>
</evidence>
<dbReference type="EMBL" id="MJIL01000084">
    <property type="protein sequence ID" value="OLQ74320.1"/>
    <property type="molecule type" value="Genomic_DNA"/>
</dbReference>
<dbReference type="AlphaFoldDB" id="A0A1Q9GIT4"/>
<evidence type="ECO:0000313" key="3">
    <source>
        <dbReference type="Proteomes" id="UP000186905"/>
    </source>
</evidence>
<keyword evidence="3" id="KW-1185">Reference proteome</keyword>
<accession>A0A1Q9GIT4</accession>
<evidence type="ECO:0000259" key="1">
    <source>
        <dbReference type="Pfam" id="PF10040"/>
    </source>
</evidence>
<gene>
    <name evidence="2" type="ORF">BIT28_09075</name>
</gene>
<organism evidence="2 3">
    <name type="scientific">Photobacterium proteolyticum</name>
    <dbReference type="NCBI Taxonomy" id="1903952"/>
    <lineage>
        <taxon>Bacteria</taxon>
        <taxon>Pseudomonadati</taxon>
        <taxon>Pseudomonadota</taxon>
        <taxon>Gammaproteobacteria</taxon>
        <taxon>Vibrionales</taxon>
        <taxon>Vibrionaceae</taxon>
        <taxon>Photobacterium</taxon>
    </lineage>
</organism>
<dbReference type="Pfam" id="PF10040">
    <property type="entry name" value="CRISPR_Cas6"/>
    <property type="match status" value="1"/>
</dbReference>
<name>A0A1Q9GIT4_9GAMM</name>
<feature type="domain" description="CRISPR-associated protein Cas6 C-terminal" evidence="1">
    <location>
        <begin position="166"/>
        <end position="289"/>
    </location>
</feature>
<dbReference type="STRING" id="1903952.BIT28_09075"/>
<protein>
    <recommendedName>
        <fullName evidence="1">CRISPR-associated protein Cas6 C-terminal domain-containing protein</fullName>
    </recommendedName>
</protein>
<comment type="caution">
    <text evidence="2">The sequence shown here is derived from an EMBL/GenBank/DDBJ whole genome shotgun (WGS) entry which is preliminary data.</text>
</comment>
<proteinExistence type="predicted"/>
<reference evidence="2 3" key="1">
    <citation type="submission" date="2016-09" db="EMBL/GenBank/DDBJ databases">
        <title>Photobacterium proteolyticum sp. nov. a protease producing bacterium isolated from ocean sediments of Laizhou Bay.</title>
        <authorList>
            <person name="Li Y."/>
        </authorList>
    </citation>
    <scope>NUCLEOTIDE SEQUENCE [LARGE SCALE GENOMIC DNA]</scope>
    <source>
        <strain evidence="2 3">13-12</strain>
    </source>
</reference>
<sequence>MGPALAYLAEQFQLLRLRVCVQLQQDCTLPAFKGSMLHGWFGHALKKADEQAYFVCYGEHANRQPKPYLISPPEDHKIQWRKGELLHFELALFGSAVSLVDKLLLALKLGEKMGFGRAHTPFQVISVSSVLPSRVCAGVETFTLAQVLSQSLPATLPIADCELALYLQTPVRFKHHGRLLDRQPPELEFWLNHVLRRLKQLSQFWVCDDASLFDHLYEQRPQLGGYQLTSHCYFEDWQRYSMKAKSQLPFGGLKGQVSFYGEIGEALPLLVVGEQLNIGGKTTFGLGRYQLIQPPSLA</sequence>
<dbReference type="Gene3D" id="3.30.70.1900">
    <property type="match status" value="1"/>
</dbReference>
<dbReference type="Proteomes" id="UP000186905">
    <property type="component" value="Unassembled WGS sequence"/>
</dbReference>
<dbReference type="RefSeq" id="WP_075765795.1">
    <property type="nucleotide sequence ID" value="NZ_MJIL01000084.1"/>
</dbReference>